<organism evidence="9 10">
    <name type="scientific">Lachancea thermotolerans (strain ATCC 56472 / CBS 6340 / NRRL Y-8284)</name>
    <name type="common">Yeast</name>
    <name type="synonym">Kluyveromyces thermotolerans</name>
    <dbReference type="NCBI Taxonomy" id="559295"/>
    <lineage>
        <taxon>Eukaryota</taxon>
        <taxon>Fungi</taxon>
        <taxon>Dikarya</taxon>
        <taxon>Ascomycota</taxon>
        <taxon>Saccharomycotina</taxon>
        <taxon>Saccharomycetes</taxon>
        <taxon>Saccharomycetales</taxon>
        <taxon>Saccharomycetaceae</taxon>
        <taxon>Lachancea</taxon>
    </lineage>
</organism>
<dbReference type="Pfam" id="PF09420">
    <property type="entry name" value="Nop16"/>
    <property type="match status" value="1"/>
</dbReference>
<keyword evidence="7" id="KW-0539">Nucleus</keyword>
<dbReference type="PANTHER" id="PTHR13243:SF1">
    <property type="entry name" value="NUCLEOLAR PROTEIN 16"/>
    <property type="match status" value="1"/>
</dbReference>
<dbReference type="PANTHER" id="PTHR13243">
    <property type="entry name" value="HSPC111 PROTEIN-RELATED"/>
    <property type="match status" value="1"/>
</dbReference>
<evidence type="ECO:0000256" key="3">
    <source>
        <dbReference type="ARBA" id="ARBA00008479"/>
    </source>
</evidence>
<comment type="similarity">
    <text evidence="3">Belongs to the NOP16 family.</text>
</comment>
<accession>C5DJ33</accession>
<dbReference type="InParanoid" id="C5DJ33"/>
<evidence type="ECO:0000313" key="10">
    <source>
        <dbReference type="Proteomes" id="UP000002036"/>
    </source>
</evidence>
<evidence type="ECO:0000256" key="7">
    <source>
        <dbReference type="ARBA" id="ARBA00023242"/>
    </source>
</evidence>
<feature type="region of interest" description="Disordered" evidence="8">
    <location>
        <begin position="1"/>
        <end position="26"/>
    </location>
</feature>
<keyword evidence="6" id="KW-0698">rRNA processing</keyword>
<keyword evidence="5" id="KW-0690">Ribosome biogenesis</keyword>
<name>C5DJ33_LACTC</name>
<dbReference type="GO" id="GO:0042273">
    <property type="term" value="P:ribosomal large subunit biogenesis"/>
    <property type="evidence" value="ECO:0007669"/>
    <property type="project" value="TreeGrafter"/>
</dbReference>
<dbReference type="OMA" id="MQQTEAD"/>
<feature type="compositionally biased region" description="Acidic residues" evidence="8">
    <location>
        <begin position="87"/>
        <end position="98"/>
    </location>
</feature>
<feature type="region of interest" description="Disordered" evidence="8">
    <location>
        <begin position="79"/>
        <end position="107"/>
    </location>
</feature>
<evidence type="ECO:0000256" key="2">
    <source>
        <dbReference type="ARBA" id="ARBA00004604"/>
    </source>
</evidence>
<comment type="function">
    <text evidence="1">Involved in the biogenesis of the 60S ribosomal subunit.</text>
</comment>
<gene>
    <name evidence="9" type="ordered locus">KLTH0F13112g</name>
</gene>
<comment type="subcellular location">
    <subcellularLocation>
        <location evidence="2">Nucleus</location>
        <location evidence="2">Nucleolus</location>
    </subcellularLocation>
</comment>
<dbReference type="FunCoup" id="C5DJ33">
    <property type="interactions" value="337"/>
</dbReference>
<dbReference type="InterPro" id="IPR019002">
    <property type="entry name" value="Ribosome_biogenesis_Nop16"/>
</dbReference>
<dbReference type="EMBL" id="CU928170">
    <property type="protein sequence ID" value="CAR24322.1"/>
    <property type="molecule type" value="Genomic_DNA"/>
</dbReference>
<evidence type="ECO:0000313" key="9">
    <source>
        <dbReference type="EMBL" id="CAR24322.1"/>
    </source>
</evidence>
<feature type="compositionally biased region" description="Basic residues" evidence="8">
    <location>
        <begin position="1"/>
        <end position="25"/>
    </location>
</feature>
<dbReference type="KEGG" id="lth:KLTH0F13112g"/>
<dbReference type="AlphaFoldDB" id="C5DJ33"/>
<dbReference type="HOGENOM" id="CLU_078857_0_0_1"/>
<evidence type="ECO:0000256" key="1">
    <source>
        <dbReference type="ARBA" id="ARBA00002889"/>
    </source>
</evidence>
<dbReference type="Proteomes" id="UP000002036">
    <property type="component" value="Chromosome F"/>
</dbReference>
<evidence type="ECO:0000256" key="5">
    <source>
        <dbReference type="ARBA" id="ARBA00022517"/>
    </source>
</evidence>
<dbReference type="OrthoDB" id="285729at2759"/>
<sequence length="227" mass="25653">MASVRRRKMAKSSVKKATRKLKNSARKVNITGNPIIAKNWDHSLTLSQNYKKLGLRSKLQAPAGGKEASLEKVIPKEPLVKKPFSGDSDEEWDSDSDSSEGSVPEDVVNEENIPLGEARILRDNEGNVLKVVYGKKANGSGDESSVAITPQETETVRELKAFAARPVVTKVRTPSEREEAWLKSLYEKHGDDYRKMFFDRKLNIMQQTESDIRKRVINWKLRNKISD</sequence>
<keyword evidence="10" id="KW-1185">Reference proteome</keyword>
<reference evidence="9 10" key="1">
    <citation type="journal article" date="2009" name="Genome Res.">
        <title>Comparative genomics of protoploid Saccharomycetaceae.</title>
        <authorList>
            <consortium name="The Genolevures Consortium"/>
            <person name="Souciet J.-L."/>
            <person name="Dujon B."/>
            <person name="Gaillardin C."/>
            <person name="Johnston M."/>
            <person name="Baret P.V."/>
            <person name="Cliften P."/>
            <person name="Sherman D.J."/>
            <person name="Weissenbach J."/>
            <person name="Westhof E."/>
            <person name="Wincker P."/>
            <person name="Jubin C."/>
            <person name="Poulain J."/>
            <person name="Barbe V."/>
            <person name="Segurens B."/>
            <person name="Artiguenave F."/>
            <person name="Anthouard V."/>
            <person name="Vacherie B."/>
            <person name="Val M.-E."/>
            <person name="Fulton R.S."/>
            <person name="Minx P."/>
            <person name="Wilson R."/>
            <person name="Durrens P."/>
            <person name="Jean G."/>
            <person name="Marck C."/>
            <person name="Martin T."/>
            <person name="Nikolski M."/>
            <person name="Rolland T."/>
            <person name="Seret M.-L."/>
            <person name="Casaregola S."/>
            <person name="Despons L."/>
            <person name="Fairhead C."/>
            <person name="Fischer G."/>
            <person name="Lafontaine I."/>
            <person name="Leh V."/>
            <person name="Lemaire M."/>
            <person name="de Montigny J."/>
            <person name="Neuveglise C."/>
            <person name="Thierry A."/>
            <person name="Blanc-Lenfle I."/>
            <person name="Bleykasten C."/>
            <person name="Diffels J."/>
            <person name="Fritsch E."/>
            <person name="Frangeul L."/>
            <person name="Goeffon A."/>
            <person name="Jauniaux N."/>
            <person name="Kachouri-Lafond R."/>
            <person name="Payen C."/>
            <person name="Potier S."/>
            <person name="Pribylova L."/>
            <person name="Ozanne C."/>
            <person name="Richard G.-F."/>
            <person name="Sacerdot C."/>
            <person name="Straub M.-L."/>
            <person name="Talla E."/>
        </authorList>
    </citation>
    <scope>NUCLEOTIDE SEQUENCE [LARGE SCALE GENOMIC DNA]</scope>
    <source>
        <strain evidence="10">ATCC 56472 / CBS 6340 / NRRL Y-8284</strain>
    </source>
</reference>
<dbReference type="STRING" id="559295.C5DJ33"/>
<dbReference type="GO" id="GO:0005730">
    <property type="term" value="C:nucleolus"/>
    <property type="evidence" value="ECO:0007669"/>
    <property type="project" value="UniProtKB-SubCell"/>
</dbReference>
<protein>
    <recommendedName>
        <fullName evidence="4">Nucleolar protein 16</fullName>
    </recommendedName>
</protein>
<evidence type="ECO:0000256" key="6">
    <source>
        <dbReference type="ARBA" id="ARBA00022552"/>
    </source>
</evidence>
<evidence type="ECO:0000256" key="4">
    <source>
        <dbReference type="ARBA" id="ARBA00015522"/>
    </source>
</evidence>
<dbReference type="GO" id="GO:0006364">
    <property type="term" value="P:rRNA processing"/>
    <property type="evidence" value="ECO:0007669"/>
    <property type="project" value="UniProtKB-KW"/>
</dbReference>
<dbReference type="GeneID" id="8292983"/>
<dbReference type="eggNOG" id="KOG4771">
    <property type="taxonomic scope" value="Eukaryota"/>
</dbReference>
<evidence type="ECO:0000256" key="8">
    <source>
        <dbReference type="SAM" id="MobiDB-lite"/>
    </source>
</evidence>
<proteinExistence type="inferred from homology"/>
<dbReference type="RefSeq" id="XP_002554759.1">
    <property type="nucleotide sequence ID" value="XM_002554713.1"/>
</dbReference>